<evidence type="ECO:0000313" key="3">
    <source>
        <dbReference type="Proteomes" id="UP000015502"/>
    </source>
</evidence>
<evidence type="ECO:0000256" key="1">
    <source>
        <dbReference type="SAM" id="Phobius"/>
    </source>
</evidence>
<protein>
    <submittedName>
        <fullName evidence="2">Uncharacterized protein</fullName>
    </submittedName>
</protein>
<dbReference type="EMBL" id="CP006670">
    <property type="protein sequence ID" value="EHR79522.1"/>
    <property type="molecule type" value="Genomic_DNA"/>
</dbReference>
<organism evidence="2 3">
    <name type="scientific">Thermococcus litoralis (strain ATCC 51850 / DSM 5473 / JCM 8560 / NS-C)</name>
    <dbReference type="NCBI Taxonomy" id="523849"/>
    <lineage>
        <taxon>Archaea</taxon>
        <taxon>Methanobacteriati</taxon>
        <taxon>Methanobacteriota</taxon>
        <taxon>Thermococci</taxon>
        <taxon>Thermococcales</taxon>
        <taxon>Thermococcaceae</taxon>
        <taxon>Thermococcus</taxon>
    </lineage>
</organism>
<name>H3ZKU0_THELN</name>
<dbReference type="PaxDb" id="523849-OCC_08550"/>
<dbReference type="KEGG" id="tlt:OCC_08550"/>
<keyword evidence="1" id="KW-1133">Transmembrane helix</keyword>
<evidence type="ECO:0000313" key="2">
    <source>
        <dbReference type="EMBL" id="EHR79522.1"/>
    </source>
</evidence>
<gene>
    <name evidence="2" type="ORF">OCC_08550</name>
</gene>
<feature type="transmembrane region" description="Helical" evidence="1">
    <location>
        <begin position="54"/>
        <end position="76"/>
    </location>
</feature>
<dbReference type="AlphaFoldDB" id="H3ZKU0"/>
<reference evidence="2 3" key="1">
    <citation type="journal article" date="2012" name="J. Bacteriol.">
        <title>Genome sequence of the model hyperthermophilic archaeon Thermococcus litoralis NS-C.</title>
        <authorList>
            <person name="Gardner A.F."/>
            <person name="Kumar S."/>
            <person name="Perler F.B."/>
        </authorList>
    </citation>
    <scope>NUCLEOTIDE SEQUENCE [LARGE SCALE GENOMIC DNA]</scope>
    <source>
        <strain evidence="3">ATCC 51850 / DSM 5473 / JCM 8560 / NS-C</strain>
    </source>
</reference>
<sequence>MNRKILTLLYIFTGTAGIMVTLLHSGFYPPNPINPIFFSVFLVFGLHLYGVKKVVIYGIFLLLLLLSLGIEFYYLLNSQLKNAALFLITPLFVGVKFAMVYPQNS</sequence>
<proteinExistence type="predicted"/>
<feature type="transmembrane region" description="Helical" evidence="1">
    <location>
        <begin position="7"/>
        <end position="27"/>
    </location>
</feature>
<dbReference type="HOGENOM" id="CLU_2327384_0_0_2"/>
<accession>H3ZKU0</accession>
<dbReference type="Proteomes" id="UP000015502">
    <property type="component" value="Chromosome"/>
</dbReference>
<keyword evidence="1" id="KW-0472">Membrane</keyword>
<dbReference type="GeneID" id="16550708"/>
<feature type="transmembrane region" description="Helical" evidence="1">
    <location>
        <begin position="82"/>
        <end position="101"/>
    </location>
</feature>
<keyword evidence="3" id="KW-1185">Reference proteome</keyword>
<keyword evidence="1" id="KW-0812">Transmembrane</keyword>
<dbReference type="RefSeq" id="WP_004066826.1">
    <property type="nucleotide sequence ID" value="NC_022084.1"/>
</dbReference>
<dbReference type="STRING" id="523849.OCC_08550"/>